<dbReference type="Pfam" id="PF07019">
    <property type="entry name" value="EMC6"/>
    <property type="match status" value="1"/>
</dbReference>
<dbReference type="PANTHER" id="PTHR12906:SF0">
    <property type="entry name" value="GEL COMPLEX SUBUNIT OPTI"/>
    <property type="match status" value="1"/>
</dbReference>
<evidence type="ECO:0000256" key="6">
    <source>
        <dbReference type="ARBA" id="ARBA00023136"/>
    </source>
</evidence>
<evidence type="ECO:0000256" key="2">
    <source>
        <dbReference type="ARBA" id="ARBA00009436"/>
    </source>
</evidence>
<evidence type="ECO:0000256" key="4">
    <source>
        <dbReference type="ARBA" id="ARBA00022824"/>
    </source>
</evidence>
<dbReference type="InterPro" id="IPR029008">
    <property type="entry name" value="EMC6-like"/>
</dbReference>
<keyword evidence="4" id="KW-0256">Endoplasmic reticulum</keyword>
<keyword evidence="6 7" id="KW-0472">Membrane</keyword>
<accession>A0A6B2GBE2</accession>
<evidence type="ECO:0000256" key="3">
    <source>
        <dbReference type="ARBA" id="ARBA00022692"/>
    </source>
</evidence>
<dbReference type="AlphaFoldDB" id="A0A6B2GBE2"/>
<feature type="transmembrane region" description="Helical" evidence="7">
    <location>
        <begin position="44"/>
        <end position="74"/>
    </location>
</feature>
<dbReference type="GO" id="GO:0097250">
    <property type="term" value="P:mitochondrial respirasome assembly"/>
    <property type="evidence" value="ECO:0007669"/>
    <property type="project" value="InterPro"/>
</dbReference>
<name>A0A6B2GBE2_MYXSQ</name>
<dbReference type="EMBL" id="GHBR01005889">
    <property type="protein sequence ID" value="NDJ98611.1"/>
    <property type="molecule type" value="Transcribed_RNA"/>
</dbReference>
<dbReference type="GO" id="GO:0005789">
    <property type="term" value="C:endoplasmic reticulum membrane"/>
    <property type="evidence" value="ECO:0007669"/>
    <property type="project" value="UniProtKB-SubCell"/>
</dbReference>
<dbReference type="PANTHER" id="PTHR12906">
    <property type="entry name" value="PROTEIN C20ORF24 RAB5-INTERACTING PROTEIN"/>
    <property type="match status" value="1"/>
</dbReference>
<reference evidence="8" key="1">
    <citation type="submission" date="2018-11" db="EMBL/GenBank/DDBJ databases">
        <title>Myxobolus squamalis genome and transcriptome.</title>
        <authorList>
            <person name="Yahalomi D."/>
            <person name="Atkinson S.D."/>
            <person name="Neuhof M."/>
            <person name="Chang E.S."/>
            <person name="Philippe H."/>
            <person name="Cartwright P."/>
            <person name="Bartholomew J.L."/>
            <person name="Huchon D."/>
        </authorList>
    </citation>
    <scope>NUCLEOTIDE SEQUENCE</scope>
    <source>
        <strain evidence="8">71B08</strain>
        <tissue evidence="8">Whole</tissue>
    </source>
</reference>
<dbReference type="GO" id="GO:0005739">
    <property type="term" value="C:mitochondrion"/>
    <property type="evidence" value="ECO:0007669"/>
    <property type="project" value="GOC"/>
</dbReference>
<protein>
    <submittedName>
        <fullName evidence="8">Uncharacterized protein RAB5IF homolog (Trinotate prediction)</fullName>
    </submittedName>
</protein>
<evidence type="ECO:0000313" key="8">
    <source>
        <dbReference type="EMBL" id="NDJ98611.1"/>
    </source>
</evidence>
<keyword evidence="5 7" id="KW-1133">Transmembrane helix</keyword>
<keyword evidence="3 7" id="KW-0812">Transmembrane</keyword>
<sequence length="121" mass="14164">MLDTFILTERCKVTAQQIKKGFLPNSEWNDTEEFVESYYWIKELFAVLSGILFSCLGFTGIFAIISFIVINYLFQLIYVKDYHLVSRKLDESPQNIIGSTWFSNFATFLMTWVLSYSILKN</sequence>
<comment type="subcellular location">
    <subcellularLocation>
        <location evidence="1">Endoplasmic reticulum membrane</location>
        <topology evidence="1">Multi-pass membrane protein</topology>
    </subcellularLocation>
</comment>
<proteinExistence type="inferred from homology"/>
<evidence type="ECO:0000256" key="1">
    <source>
        <dbReference type="ARBA" id="ARBA00004477"/>
    </source>
</evidence>
<dbReference type="InterPro" id="IPR010742">
    <property type="entry name" value="RCAF1"/>
</dbReference>
<organism evidence="8">
    <name type="scientific">Myxobolus squamalis</name>
    <name type="common">Myxosporean</name>
    <dbReference type="NCBI Taxonomy" id="59785"/>
    <lineage>
        <taxon>Eukaryota</taxon>
        <taxon>Metazoa</taxon>
        <taxon>Cnidaria</taxon>
        <taxon>Myxozoa</taxon>
        <taxon>Myxosporea</taxon>
        <taxon>Bivalvulida</taxon>
        <taxon>Platysporina</taxon>
        <taxon>Myxobolidae</taxon>
        <taxon>Myxobolus</taxon>
    </lineage>
</organism>
<feature type="transmembrane region" description="Helical" evidence="7">
    <location>
        <begin position="95"/>
        <end position="119"/>
    </location>
</feature>
<evidence type="ECO:0000256" key="7">
    <source>
        <dbReference type="SAM" id="Phobius"/>
    </source>
</evidence>
<evidence type="ECO:0000256" key="5">
    <source>
        <dbReference type="ARBA" id="ARBA00022989"/>
    </source>
</evidence>
<comment type="similarity">
    <text evidence="2">Belongs to the EMC6 family.</text>
</comment>